<feature type="domain" description="CdaR GGDEF-like" evidence="3">
    <location>
        <begin position="170"/>
        <end position="292"/>
    </location>
</feature>
<evidence type="ECO:0000259" key="2">
    <source>
        <dbReference type="Pfam" id="PF13556"/>
    </source>
</evidence>
<protein>
    <submittedName>
        <fullName evidence="4">PucR family transcriptional regulator</fullName>
    </submittedName>
</protein>
<dbReference type="InterPro" id="IPR025736">
    <property type="entry name" value="PucR_C-HTH_dom"/>
</dbReference>
<dbReference type="PANTHER" id="PTHR33744">
    <property type="entry name" value="CARBOHYDRATE DIACID REGULATOR"/>
    <property type="match status" value="1"/>
</dbReference>
<dbReference type="Gene3D" id="1.10.10.2840">
    <property type="entry name" value="PucR C-terminal helix-turn-helix domain"/>
    <property type="match status" value="1"/>
</dbReference>
<dbReference type="Pfam" id="PF13556">
    <property type="entry name" value="HTH_30"/>
    <property type="match status" value="1"/>
</dbReference>
<feature type="domain" description="PucR C-terminal helix-turn-helix" evidence="2">
    <location>
        <begin position="346"/>
        <end position="403"/>
    </location>
</feature>
<evidence type="ECO:0000313" key="4">
    <source>
        <dbReference type="EMBL" id="MFD0959278.1"/>
    </source>
</evidence>
<evidence type="ECO:0000313" key="5">
    <source>
        <dbReference type="Proteomes" id="UP001596989"/>
    </source>
</evidence>
<dbReference type="RefSeq" id="WP_377563351.1">
    <property type="nucleotide sequence ID" value="NZ_JBHTJZ010000008.1"/>
</dbReference>
<dbReference type="InterPro" id="IPR041522">
    <property type="entry name" value="CdaR_GGDEF"/>
</dbReference>
<proteinExistence type="inferred from homology"/>
<organism evidence="4 5">
    <name type="scientific">Paenibacillus chungangensis</name>
    <dbReference type="NCBI Taxonomy" id="696535"/>
    <lineage>
        <taxon>Bacteria</taxon>
        <taxon>Bacillati</taxon>
        <taxon>Bacillota</taxon>
        <taxon>Bacilli</taxon>
        <taxon>Bacillales</taxon>
        <taxon>Paenibacillaceae</taxon>
        <taxon>Paenibacillus</taxon>
    </lineage>
</organism>
<keyword evidence="5" id="KW-1185">Reference proteome</keyword>
<gene>
    <name evidence="4" type="ORF">ACFQ2I_07735</name>
</gene>
<dbReference type="InterPro" id="IPR042070">
    <property type="entry name" value="PucR_C-HTH_sf"/>
</dbReference>
<sequence>MKHERNPFHQSFENLEALADKISEVLRNPVTIEDDNHRLIAYSSHESHSDEARVATIIGRRVPEKVIRALWQEGHMQHLLGSEEPLAIPSITSVGLGKRIAIAIRKQRTVLGYIWVLESDKPLGDDATDMLKKAAHAASAKLLQLQVKKRKEEKGHEDFFWQLLTGYLEDHSDIDHKAAELGIALPSRYRIVVLEFASDLQDKQQHIEYMLTTSQRITAFFHTVKQKQLIILSALKPNSHAEDDDFEDFQYIFDQMQQRFGFSPSGGASGSPYDDYMMVERSYKEALTVLRMKRLFPKELLDTYTYSQLGYYRLLPAMLTESRLHPVTNPSVKKLRLYDNEHNSDLLHTLEVFLASDSNVKAAAETLHIHTNTLSYRLKRIGEIGGIDLGNINQKITVFLDLKLDRLKKEQAPHL</sequence>
<comment type="similarity">
    <text evidence="1">Belongs to the CdaR family.</text>
</comment>
<dbReference type="InterPro" id="IPR051448">
    <property type="entry name" value="CdaR-like_regulators"/>
</dbReference>
<comment type="caution">
    <text evidence="4">The sequence shown here is derived from an EMBL/GenBank/DDBJ whole genome shotgun (WGS) entry which is preliminary data.</text>
</comment>
<accession>A0ABW3HP27</accession>
<evidence type="ECO:0000256" key="1">
    <source>
        <dbReference type="ARBA" id="ARBA00006754"/>
    </source>
</evidence>
<dbReference type="Proteomes" id="UP001596989">
    <property type="component" value="Unassembled WGS sequence"/>
</dbReference>
<name>A0ABW3HP27_9BACL</name>
<evidence type="ECO:0000259" key="3">
    <source>
        <dbReference type="Pfam" id="PF17853"/>
    </source>
</evidence>
<reference evidence="5" key="1">
    <citation type="journal article" date="2019" name="Int. J. Syst. Evol. Microbiol.">
        <title>The Global Catalogue of Microorganisms (GCM) 10K type strain sequencing project: providing services to taxonomists for standard genome sequencing and annotation.</title>
        <authorList>
            <consortium name="The Broad Institute Genomics Platform"/>
            <consortium name="The Broad Institute Genome Sequencing Center for Infectious Disease"/>
            <person name="Wu L."/>
            <person name="Ma J."/>
        </authorList>
    </citation>
    <scope>NUCLEOTIDE SEQUENCE [LARGE SCALE GENOMIC DNA]</scope>
    <source>
        <strain evidence="5">CCUG 59129</strain>
    </source>
</reference>
<dbReference type="Pfam" id="PF17853">
    <property type="entry name" value="GGDEF_2"/>
    <property type="match status" value="1"/>
</dbReference>
<dbReference type="EMBL" id="JBHTJZ010000008">
    <property type="protein sequence ID" value="MFD0959278.1"/>
    <property type="molecule type" value="Genomic_DNA"/>
</dbReference>
<dbReference type="PANTHER" id="PTHR33744:SF1">
    <property type="entry name" value="DNA-BINDING TRANSCRIPTIONAL ACTIVATOR ADER"/>
    <property type="match status" value="1"/>
</dbReference>